<protein>
    <submittedName>
        <fullName evidence="3">LysM peptidoglycan-binding domain-containing protein</fullName>
    </submittedName>
</protein>
<reference evidence="3" key="1">
    <citation type="submission" date="2023-03" db="EMBL/GenBank/DDBJ databases">
        <title>Selenobaculum gbiensis gen. nov. sp. nov., a new bacterium isolated from the gut microbiota of IBD patient.</title>
        <authorList>
            <person name="Yeo S."/>
            <person name="Park H."/>
            <person name="Huh C.S."/>
        </authorList>
    </citation>
    <scope>NUCLEOTIDE SEQUENCE</scope>
    <source>
        <strain evidence="3">ICN-92133</strain>
    </source>
</reference>
<dbReference type="AlphaFoldDB" id="A0A9Y2EQ82"/>
<dbReference type="EMBL" id="CP120678">
    <property type="protein sequence ID" value="WIW69707.1"/>
    <property type="molecule type" value="Genomic_DNA"/>
</dbReference>
<name>A0A9Y2EQ82_9FIRM</name>
<dbReference type="InterPro" id="IPR036779">
    <property type="entry name" value="LysM_dom_sf"/>
</dbReference>
<evidence type="ECO:0000313" key="4">
    <source>
        <dbReference type="Proteomes" id="UP001243623"/>
    </source>
</evidence>
<dbReference type="Pfam" id="PF01476">
    <property type="entry name" value="LysM"/>
    <property type="match status" value="1"/>
</dbReference>
<dbReference type="Proteomes" id="UP001243623">
    <property type="component" value="Chromosome"/>
</dbReference>
<feature type="signal peptide" evidence="1">
    <location>
        <begin position="1"/>
        <end position="24"/>
    </location>
</feature>
<accession>A0A9Y2EQ82</accession>
<gene>
    <name evidence="3" type="ORF">P3F81_07190</name>
</gene>
<dbReference type="InterPro" id="IPR018392">
    <property type="entry name" value="LysM"/>
</dbReference>
<evidence type="ECO:0000256" key="1">
    <source>
        <dbReference type="SAM" id="SignalP"/>
    </source>
</evidence>
<proteinExistence type="predicted"/>
<dbReference type="Gene3D" id="3.10.350.10">
    <property type="entry name" value="LysM domain"/>
    <property type="match status" value="1"/>
</dbReference>
<dbReference type="PROSITE" id="PS51782">
    <property type="entry name" value="LYSM"/>
    <property type="match status" value="1"/>
</dbReference>
<evidence type="ECO:0000259" key="2">
    <source>
        <dbReference type="PROSITE" id="PS51782"/>
    </source>
</evidence>
<organism evidence="3 4">
    <name type="scientific">Selenobaculum gibii</name>
    <dbReference type="NCBI Taxonomy" id="3054208"/>
    <lineage>
        <taxon>Bacteria</taxon>
        <taxon>Bacillati</taxon>
        <taxon>Bacillota</taxon>
        <taxon>Negativicutes</taxon>
        <taxon>Selenomonadales</taxon>
        <taxon>Selenomonadaceae</taxon>
        <taxon>Selenobaculum</taxon>
    </lineage>
</organism>
<sequence length="87" mass="10012">MKLLTITLCSIFLWFMAPSTISNAYLQGNTFTTIEVRQGDDLWNIAKRYSSEKDDIRDLVFAIIELNHLDKNAHIFPGQTIKIPLIK</sequence>
<evidence type="ECO:0000313" key="3">
    <source>
        <dbReference type="EMBL" id="WIW69707.1"/>
    </source>
</evidence>
<dbReference type="CDD" id="cd00118">
    <property type="entry name" value="LysM"/>
    <property type="match status" value="1"/>
</dbReference>
<dbReference type="SMART" id="SM00257">
    <property type="entry name" value="LysM"/>
    <property type="match status" value="1"/>
</dbReference>
<keyword evidence="1" id="KW-0732">Signal</keyword>
<feature type="domain" description="LysM" evidence="2">
    <location>
        <begin position="32"/>
        <end position="83"/>
    </location>
</feature>
<feature type="chain" id="PRO_5040808052" evidence="1">
    <location>
        <begin position="25"/>
        <end position="87"/>
    </location>
</feature>
<dbReference type="RefSeq" id="WP_177505859.1">
    <property type="nucleotide sequence ID" value="NZ_CP120678.1"/>
</dbReference>
<dbReference type="SUPFAM" id="SSF54106">
    <property type="entry name" value="LysM domain"/>
    <property type="match status" value="1"/>
</dbReference>
<keyword evidence="4" id="KW-1185">Reference proteome</keyword>
<dbReference type="KEGG" id="sgbi:P3F81_07190"/>